<keyword evidence="2" id="KW-0813">Transport</keyword>
<evidence type="ECO:0000259" key="7">
    <source>
        <dbReference type="PROSITE" id="PS50836"/>
    </source>
</evidence>
<feature type="domain" description="DOMON" evidence="7">
    <location>
        <begin position="33"/>
        <end position="147"/>
    </location>
</feature>
<keyword evidence="3" id="KW-0732">Signal</keyword>
<dbReference type="Proteomes" id="UP000626092">
    <property type="component" value="Unassembled WGS sequence"/>
</dbReference>
<reference evidence="8" key="1">
    <citation type="submission" date="2019-11" db="EMBL/GenBank/DDBJ databases">
        <authorList>
            <person name="Liu Y."/>
            <person name="Hou J."/>
            <person name="Li T.-Q."/>
            <person name="Guan C.-H."/>
            <person name="Wu X."/>
            <person name="Wu H.-Z."/>
            <person name="Ling F."/>
            <person name="Zhang R."/>
            <person name="Shi X.-G."/>
            <person name="Ren J.-P."/>
            <person name="Chen E.-F."/>
            <person name="Sun J.-M."/>
        </authorList>
    </citation>
    <scope>NUCLEOTIDE SEQUENCE</scope>
    <source>
        <strain evidence="8">Adult_tree_wgs_1</strain>
        <tissue evidence="8">Leaves</tissue>
    </source>
</reference>
<evidence type="ECO:0000313" key="8">
    <source>
        <dbReference type="EMBL" id="KAF7152641.1"/>
    </source>
</evidence>
<evidence type="ECO:0000256" key="4">
    <source>
        <dbReference type="ARBA" id="ARBA00022982"/>
    </source>
</evidence>
<dbReference type="InterPro" id="IPR045265">
    <property type="entry name" value="AIR12_DOMON"/>
</dbReference>
<evidence type="ECO:0000256" key="3">
    <source>
        <dbReference type="ARBA" id="ARBA00022729"/>
    </source>
</evidence>
<comment type="subcellular location">
    <subcellularLocation>
        <location evidence="1">Membrane</location>
    </subcellularLocation>
</comment>
<name>A0A834HDP5_RHOSS</name>
<dbReference type="EMBL" id="WJXA01000001">
    <property type="protein sequence ID" value="KAF7152641.1"/>
    <property type="molecule type" value="Genomic_DNA"/>
</dbReference>
<dbReference type="GO" id="GO:0016020">
    <property type="term" value="C:membrane"/>
    <property type="evidence" value="ECO:0007669"/>
    <property type="project" value="UniProtKB-SubCell"/>
</dbReference>
<protein>
    <recommendedName>
        <fullName evidence="7">DOMON domain-containing protein</fullName>
    </recommendedName>
</protein>
<proteinExistence type="predicted"/>
<dbReference type="InterPro" id="IPR005018">
    <property type="entry name" value="DOMON_domain"/>
</dbReference>
<gene>
    <name evidence="8" type="ORF">RHSIM_Rhsim01G0249200</name>
</gene>
<dbReference type="OrthoDB" id="1548421at2759"/>
<keyword evidence="5" id="KW-0472">Membrane</keyword>
<feature type="domain" description="DOMON" evidence="7">
    <location>
        <begin position="237"/>
        <end position="350"/>
    </location>
</feature>
<keyword evidence="4" id="KW-0249">Electron transport</keyword>
<evidence type="ECO:0000313" key="9">
    <source>
        <dbReference type="Proteomes" id="UP000626092"/>
    </source>
</evidence>
<sequence length="459" mass="47473">MLLLISPSHSLKCTSQTFKNNKQYTNCTDLPYLDAILHWTYTPSASSLSIAYVAPPAKSDGWVAWAINPTGTGMAGPQALLTFKQPDDGSMIVNTYNISSYSSDVKSKIAYDVSDASAEHSDGVMTIFATLALPANTKSVNQVWQVGGSVTEGAPNHHEFETANLNSMGTLVLPPSPILGKQTPPLSKMAPHHFTALLLTLSSLTLLLISPARSLTCTSQTFTNNHLYANCMDLPTLTAYLHWTYHPSNSSLSVAFIAPPAQPAGWVAWALNPTSTGMVGSQALIAFKESNGSMTVQTYNITSYASITQSKIAYKVSGASAEYSGGVMTMFATLALPGGTTSVNQVWQVGPSVTKGVPDKHAFQAANLNAKGVLDLVSGGNGGAPAPAPAPEASAPAPVTGGPGPTPVTGGPGPTPVTEGPGPTPSGGTGSSPSGASRAGNGSLGFLMFLFLASFMVCF</sequence>
<dbReference type="PROSITE" id="PS50836">
    <property type="entry name" value="DOMON"/>
    <property type="match status" value="2"/>
</dbReference>
<evidence type="ECO:0000256" key="6">
    <source>
        <dbReference type="SAM" id="MobiDB-lite"/>
    </source>
</evidence>
<dbReference type="PANTHER" id="PTHR23130:SF195">
    <property type="entry name" value="CYTOCHROME B561 AND DOMON DOMAIN-CONTAINING PROTEIN"/>
    <property type="match status" value="1"/>
</dbReference>
<evidence type="ECO:0000256" key="1">
    <source>
        <dbReference type="ARBA" id="ARBA00004370"/>
    </source>
</evidence>
<accession>A0A834HDP5</accession>
<evidence type="ECO:0000256" key="5">
    <source>
        <dbReference type="ARBA" id="ARBA00023136"/>
    </source>
</evidence>
<evidence type="ECO:0000256" key="2">
    <source>
        <dbReference type="ARBA" id="ARBA00022448"/>
    </source>
</evidence>
<dbReference type="PANTHER" id="PTHR23130">
    <property type="entry name" value="CYTOCHROME B561 AND DOMON DOMAIN-CONTAINING PROTEIN"/>
    <property type="match status" value="1"/>
</dbReference>
<dbReference type="Pfam" id="PF04526">
    <property type="entry name" value="DUF568"/>
    <property type="match status" value="2"/>
</dbReference>
<organism evidence="8 9">
    <name type="scientific">Rhododendron simsii</name>
    <name type="common">Sims's rhododendron</name>
    <dbReference type="NCBI Taxonomy" id="118357"/>
    <lineage>
        <taxon>Eukaryota</taxon>
        <taxon>Viridiplantae</taxon>
        <taxon>Streptophyta</taxon>
        <taxon>Embryophyta</taxon>
        <taxon>Tracheophyta</taxon>
        <taxon>Spermatophyta</taxon>
        <taxon>Magnoliopsida</taxon>
        <taxon>eudicotyledons</taxon>
        <taxon>Gunneridae</taxon>
        <taxon>Pentapetalae</taxon>
        <taxon>asterids</taxon>
        <taxon>Ericales</taxon>
        <taxon>Ericaceae</taxon>
        <taxon>Ericoideae</taxon>
        <taxon>Rhodoreae</taxon>
        <taxon>Rhododendron</taxon>
    </lineage>
</organism>
<dbReference type="AlphaFoldDB" id="A0A834HDP5"/>
<dbReference type="CDD" id="cd09629">
    <property type="entry name" value="DOMON_CIL1_like"/>
    <property type="match status" value="2"/>
</dbReference>
<comment type="caution">
    <text evidence="8">The sequence shown here is derived from an EMBL/GenBank/DDBJ whole genome shotgun (WGS) entry which is preliminary data.</text>
</comment>
<keyword evidence="9" id="KW-1185">Reference proteome</keyword>
<feature type="region of interest" description="Disordered" evidence="6">
    <location>
        <begin position="382"/>
        <end position="437"/>
    </location>
</feature>
<feature type="compositionally biased region" description="Low complexity" evidence="6">
    <location>
        <begin position="391"/>
        <end position="400"/>
    </location>
</feature>